<feature type="transmembrane region" description="Helical" evidence="8">
    <location>
        <begin position="89"/>
        <end position="108"/>
    </location>
</feature>
<evidence type="ECO:0000313" key="10">
    <source>
        <dbReference type="JaponicusDB" id="SJAG_02847"/>
    </source>
</evidence>
<evidence type="ECO:0000313" key="9">
    <source>
        <dbReference type="EMBL" id="EEB07743.1"/>
    </source>
</evidence>
<dbReference type="AlphaFoldDB" id="B6K1C2"/>
<evidence type="ECO:0000256" key="1">
    <source>
        <dbReference type="ARBA" id="ARBA00004141"/>
    </source>
</evidence>
<dbReference type="GO" id="GO:0046872">
    <property type="term" value="F:metal ion binding"/>
    <property type="evidence" value="ECO:0007669"/>
    <property type="project" value="UniProtKB-KW"/>
</dbReference>
<dbReference type="OrthoDB" id="529367at2759"/>
<feature type="transmembrane region" description="Helical" evidence="8">
    <location>
        <begin position="217"/>
        <end position="239"/>
    </location>
</feature>
<dbReference type="InterPro" id="IPR004254">
    <property type="entry name" value="AdipoR/HlyIII-related"/>
</dbReference>
<keyword evidence="11" id="KW-1185">Reference proteome</keyword>
<dbReference type="PANTHER" id="PTHR20855">
    <property type="entry name" value="ADIPOR/PROGESTIN RECEPTOR-RELATED"/>
    <property type="match status" value="1"/>
</dbReference>
<accession>B6K1C2</accession>
<dbReference type="Proteomes" id="UP000001744">
    <property type="component" value="Unassembled WGS sequence"/>
</dbReference>
<feature type="transmembrane region" description="Helical" evidence="8">
    <location>
        <begin position="161"/>
        <end position="180"/>
    </location>
</feature>
<organism evidence="9 11">
    <name type="scientific">Schizosaccharomyces japonicus (strain yFS275 / FY16936)</name>
    <name type="common">Fission yeast</name>
    <dbReference type="NCBI Taxonomy" id="402676"/>
    <lineage>
        <taxon>Eukaryota</taxon>
        <taxon>Fungi</taxon>
        <taxon>Dikarya</taxon>
        <taxon>Ascomycota</taxon>
        <taxon>Taphrinomycotina</taxon>
        <taxon>Schizosaccharomycetes</taxon>
        <taxon>Schizosaccharomycetales</taxon>
        <taxon>Schizosaccharomycetaceae</taxon>
        <taxon>Schizosaccharomyces</taxon>
    </lineage>
</organism>
<dbReference type="HOGENOM" id="CLU_023075_2_0_1"/>
<keyword evidence="6" id="KW-0479">Metal-binding</keyword>
<comment type="similarity">
    <text evidence="2">Belongs to the ADIPOR family.</text>
</comment>
<name>B6K1C2_SCHJY</name>
<feature type="transmembrane region" description="Helical" evidence="8">
    <location>
        <begin position="186"/>
        <end position="205"/>
    </location>
</feature>
<dbReference type="JaponicusDB" id="SJAG_02847">
    <property type="gene designation" value="izh2"/>
</dbReference>
<dbReference type="GO" id="GO:0006882">
    <property type="term" value="P:intracellular zinc ion homeostasis"/>
    <property type="evidence" value="ECO:0000318"/>
    <property type="project" value="GO_Central"/>
</dbReference>
<feature type="transmembrane region" description="Helical" evidence="8">
    <location>
        <begin position="123"/>
        <end position="141"/>
    </location>
</feature>
<keyword evidence="6" id="KW-0862">Zinc</keyword>
<evidence type="ECO:0000256" key="3">
    <source>
        <dbReference type="ARBA" id="ARBA00022692"/>
    </source>
</evidence>
<gene>
    <name evidence="10" type="primary">izh2</name>
    <name evidence="9" type="ORF">SJAG_02847</name>
</gene>
<dbReference type="RefSeq" id="XP_002174036.1">
    <property type="nucleotide sequence ID" value="XM_002174000.1"/>
</dbReference>
<dbReference type="PANTHER" id="PTHR20855:SF52">
    <property type="entry name" value="ADIPONECTIN RECEPTOR PROTEIN"/>
    <property type="match status" value="1"/>
</dbReference>
<feature type="region of interest" description="Disordered" evidence="7">
    <location>
        <begin position="1"/>
        <end position="33"/>
    </location>
</feature>
<keyword evidence="5 8" id="KW-0472">Membrane</keyword>
<keyword evidence="3 8" id="KW-0812">Transmembrane</keyword>
<evidence type="ECO:0000256" key="7">
    <source>
        <dbReference type="SAM" id="MobiDB-lite"/>
    </source>
</evidence>
<comment type="subcellular location">
    <subcellularLocation>
        <location evidence="1">Membrane</location>
        <topology evidence="1">Multi-pass membrane protein</topology>
    </subcellularLocation>
</comment>
<keyword evidence="4 8" id="KW-1133">Transmembrane helix</keyword>
<evidence type="ECO:0000313" key="11">
    <source>
        <dbReference type="Proteomes" id="UP000001744"/>
    </source>
</evidence>
<dbReference type="GO" id="GO:0016020">
    <property type="term" value="C:membrane"/>
    <property type="evidence" value="ECO:0007669"/>
    <property type="project" value="UniProtKB-SubCell"/>
</dbReference>
<evidence type="ECO:0000256" key="6">
    <source>
        <dbReference type="PIRSR" id="PIRSR604254-1"/>
    </source>
</evidence>
<feature type="binding site" evidence="6">
    <location>
        <position position="289"/>
    </location>
    <ligand>
        <name>Zn(2+)</name>
        <dbReference type="ChEBI" id="CHEBI:29105"/>
    </ligand>
</feature>
<evidence type="ECO:0000256" key="8">
    <source>
        <dbReference type="SAM" id="Phobius"/>
    </source>
</evidence>
<feature type="binding site" evidence="6">
    <location>
        <position position="293"/>
    </location>
    <ligand>
        <name>Zn(2+)</name>
        <dbReference type="ChEBI" id="CHEBI:29105"/>
    </ligand>
</feature>
<dbReference type="GO" id="GO:0038023">
    <property type="term" value="F:signaling receptor activity"/>
    <property type="evidence" value="ECO:0000318"/>
    <property type="project" value="GO_Central"/>
</dbReference>
<evidence type="ECO:0000256" key="2">
    <source>
        <dbReference type="ARBA" id="ARBA00007018"/>
    </source>
</evidence>
<dbReference type="OMA" id="IGNACDY"/>
<feature type="transmembrane region" description="Helical" evidence="8">
    <location>
        <begin position="251"/>
        <end position="270"/>
    </location>
</feature>
<proteinExistence type="inferred from homology"/>
<sequence>MKKTESTTVYETIPQNEKTVQESGNDFQTTSKQSSKVKLRRHKGYPLLKWNEIQPWQQDNQYIVRAYRPASNSFLRSIQSIGHIHNETVNIWTHLLGALYFLYMIHGVRNLLSRDTTTAEDRYVVLVFIVSAFTMLAMSTAYHTLCNHSPRVAKFGNKLDYLGIVVMIVGSFVPSIHYGFACHASFQVLYTATIFSIGVIAVFACCLERFRKPQWRVYRAGIFTAMGLFGILPVAHAATLYPLGQLLSSMGLGYLILQGVLYIIGAVLYAMRFPEKTKPGIFDVLGSSHQWFHLFVLTASLCHFRGIYVAYAYFHDHPSCLA</sequence>
<feature type="binding site" evidence="6">
    <location>
        <position position="143"/>
    </location>
    <ligand>
        <name>Zn(2+)</name>
        <dbReference type="ChEBI" id="CHEBI:29105"/>
    </ligand>
</feature>
<evidence type="ECO:0000256" key="4">
    <source>
        <dbReference type="ARBA" id="ARBA00022989"/>
    </source>
</evidence>
<dbReference type="STRING" id="402676.B6K1C2"/>
<reference evidence="9 11" key="1">
    <citation type="journal article" date="2011" name="Science">
        <title>Comparative functional genomics of the fission yeasts.</title>
        <authorList>
            <person name="Rhind N."/>
            <person name="Chen Z."/>
            <person name="Yassour M."/>
            <person name="Thompson D.A."/>
            <person name="Haas B.J."/>
            <person name="Habib N."/>
            <person name="Wapinski I."/>
            <person name="Roy S."/>
            <person name="Lin M.F."/>
            <person name="Heiman D.I."/>
            <person name="Young S.K."/>
            <person name="Furuya K."/>
            <person name="Guo Y."/>
            <person name="Pidoux A."/>
            <person name="Chen H.M."/>
            <person name="Robbertse B."/>
            <person name="Goldberg J.M."/>
            <person name="Aoki K."/>
            <person name="Bayne E.H."/>
            <person name="Berlin A.M."/>
            <person name="Desjardins C.A."/>
            <person name="Dobbs E."/>
            <person name="Dukaj L."/>
            <person name="Fan L."/>
            <person name="FitzGerald M.G."/>
            <person name="French C."/>
            <person name="Gujja S."/>
            <person name="Hansen K."/>
            <person name="Keifenheim D."/>
            <person name="Levin J.Z."/>
            <person name="Mosher R.A."/>
            <person name="Mueller C.A."/>
            <person name="Pfiffner J."/>
            <person name="Priest M."/>
            <person name="Russ C."/>
            <person name="Smialowska A."/>
            <person name="Swoboda P."/>
            <person name="Sykes S.M."/>
            <person name="Vaughn M."/>
            <person name="Vengrova S."/>
            <person name="Yoder R."/>
            <person name="Zeng Q."/>
            <person name="Allshire R."/>
            <person name="Baulcombe D."/>
            <person name="Birren B.W."/>
            <person name="Brown W."/>
            <person name="Ekwall K."/>
            <person name="Kellis M."/>
            <person name="Leatherwood J."/>
            <person name="Levin H."/>
            <person name="Margalit H."/>
            <person name="Martienssen R."/>
            <person name="Nieduszynski C.A."/>
            <person name="Spatafora J.W."/>
            <person name="Friedman N."/>
            <person name="Dalgaard J.Z."/>
            <person name="Baumann P."/>
            <person name="Niki H."/>
            <person name="Regev A."/>
            <person name="Nusbaum C."/>
        </authorList>
    </citation>
    <scope>NUCLEOTIDE SEQUENCE [LARGE SCALE GENOMIC DNA]</scope>
    <source>
        <strain evidence="11">yFS275 / FY16936</strain>
    </source>
</reference>
<dbReference type="Pfam" id="PF03006">
    <property type="entry name" value="HlyIII"/>
    <property type="match status" value="1"/>
</dbReference>
<dbReference type="eggNOG" id="KOG0748">
    <property type="taxonomic scope" value="Eukaryota"/>
</dbReference>
<feature type="transmembrane region" description="Helical" evidence="8">
    <location>
        <begin position="291"/>
        <end position="314"/>
    </location>
</feature>
<evidence type="ECO:0000256" key="5">
    <source>
        <dbReference type="ARBA" id="ARBA00023136"/>
    </source>
</evidence>
<dbReference type="VEuPathDB" id="FungiDB:SJAG_02847"/>
<protein>
    <submittedName>
        <fullName evidence="9">Hemolysin-III family protein</fullName>
    </submittedName>
</protein>
<dbReference type="EMBL" id="KE651166">
    <property type="protein sequence ID" value="EEB07743.1"/>
    <property type="molecule type" value="Genomic_DNA"/>
</dbReference>
<dbReference type="GeneID" id="7048531"/>